<gene>
    <name evidence="14" type="ORF">Poly51_12450</name>
</gene>
<feature type="transmembrane region" description="Helical" evidence="12">
    <location>
        <begin position="51"/>
        <end position="70"/>
    </location>
</feature>
<evidence type="ECO:0000256" key="5">
    <source>
        <dbReference type="ARBA" id="ARBA00022692"/>
    </source>
</evidence>
<feature type="domain" description="Peptidase M50" evidence="13">
    <location>
        <begin position="62"/>
        <end position="221"/>
    </location>
</feature>
<evidence type="ECO:0000259" key="13">
    <source>
        <dbReference type="Pfam" id="PF02163"/>
    </source>
</evidence>
<dbReference type="InterPro" id="IPR008915">
    <property type="entry name" value="Peptidase_M50"/>
</dbReference>
<evidence type="ECO:0000256" key="6">
    <source>
        <dbReference type="ARBA" id="ARBA00022723"/>
    </source>
</evidence>
<keyword evidence="8" id="KW-0862">Zinc</keyword>
<dbReference type="PANTHER" id="PTHR39188">
    <property type="entry name" value="MEMBRANE-ASSOCIATED ZINC METALLOPROTEASE M50B"/>
    <property type="match status" value="1"/>
</dbReference>
<dbReference type="AlphaFoldDB" id="A0A5C6FCV6"/>
<dbReference type="EMBL" id="SJPW01000002">
    <property type="protein sequence ID" value="TWU58467.1"/>
    <property type="molecule type" value="Genomic_DNA"/>
</dbReference>
<sequence>MLQEPSHSPYDLRFRLLGFPIRIAWGFWLMAIVFGYSWVQGLDLMLRDLSPGIMPLLALWTLCIFVSILIHELGHALAFRQNHIDAEIVLYHFGGLAIPRGGSRYATLGPQQTLWISFAGPLMQFASALIVIALVKMSGFRLDQFDTIIRLPEGILRLIGASEGESMITQSVGLYALIDFYLFPSVFWAILNLVPVLPLDGGQITRSIVEMRGGTAQTALWISVIAAAIVALYGFSGGQQYMGIMFMILGITSFQQLQQMNGRF</sequence>
<evidence type="ECO:0000256" key="1">
    <source>
        <dbReference type="ARBA" id="ARBA00001947"/>
    </source>
</evidence>
<keyword evidence="5 12" id="KW-0812">Transmembrane</keyword>
<evidence type="ECO:0000256" key="9">
    <source>
        <dbReference type="ARBA" id="ARBA00022989"/>
    </source>
</evidence>
<evidence type="ECO:0000313" key="15">
    <source>
        <dbReference type="Proteomes" id="UP000318288"/>
    </source>
</evidence>
<keyword evidence="10" id="KW-0482">Metalloprotease</keyword>
<keyword evidence="4" id="KW-0645">Protease</keyword>
<keyword evidence="11 12" id="KW-0472">Membrane</keyword>
<feature type="transmembrane region" description="Helical" evidence="12">
    <location>
        <begin position="218"/>
        <end position="235"/>
    </location>
</feature>
<feature type="transmembrane region" description="Helical" evidence="12">
    <location>
        <begin position="21"/>
        <end position="39"/>
    </location>
</feature>
<keyword evidence="7" id="KW-0378">Hydrolase</keyword>
<reference evidence="14 15" key="1">
    <citation type="submission" date="2019-02" db="EMBL/GenBank/DDBJ databases">
        <title>Deep-cultivation of Planctomycetes and their phenomic and genomic characterization uncovers novel biology.</title>
        <authorList>
            <person name="Wiegand S."/>
            <person name="Jogler M."/>
            <person name="Boedeker C."/>
            <person name="Pinto D."/>
            <person name="Vollmers J."/>
            <person name="Rivas-Marin E."/>
            <person name="Kohn T."/>
            <person name="Peeters S.H."/>
            <person name="Heuer A."/>
            <person name="Rast P."/>
            <person name="Oberbeckmann S."/>
            <person name="Bunk B."/>
            <person name="Jeske O."/>
            <person name="Meyerdierks A."/>
            <person name="Storesund J.E."/>
            <person name="Kallscheuer N."/>
            <person name="Luecker S."/>
            <person name="Lage O.M."/>
            <person name="Pohl T."/>
            <person name="Merkel B.J."/>
            <person name="Hornburger P."/>
            <person name="Mueller R.-W."/>
            <person name="Bruemmer F."/>
            <person name="Labrenz M."/>
            <person name="Spormann A.M."/>
            <person name="Op Den Camp H."/>
            <person name="Overmann J."/>
            <person name="Amann R."/>
            <person name="Jetten M.S.M."/>
            <person name="Mascher T."/>
            <person name="Medema M.H."/>
            <person name="Devos D.P."/>
            <person name="Kaster A.-K."/>
            <person name="Ovreas L."/>
            <person name="Rohde M."/>
            <person name="Galperin M.Y."/>
            <person name="Jogler C."/>
        </authorList>
    </citation>
    <scope>NUCLEOTIDE SEQUENCE [LARGE SCALE GENOMIC DNA]</scope>
    <source>
        <strain evidence="14 15">Poly51</strain>
    </source>
</reference>
<organism evidence="14 15">
    <name type="scientific">Rubripirellula tenax</name>
    <dbReference type="NCBI Taxonomy" id="2528015"/>
    <lineage>
        <taxon>Bacteria</taxon>
        <taxon>Pseudomonadati</taxon>
        <taxon>Planctomycetota</taxon>
        <taxon>Planctomycetia</taxon>
        <taxon>Pirellulales</taxon>
        <taxon>Pirellulaceae</taxon>
        <taxon>Rubripirellula</taxon>
    </lineage>
</organism>
<feature type="transmembrane region" description="Helical" evidence="12">
    <location>
        <begin position="114"/>
        <end position="135"/>
    </location>
</feature>
<name>A0A5C6FCV6_9BACT</name>
<protein>
    <submittedName>
        <fullName evidence="14">Peptidase family M50</fullName>
    </submittedName>
</protein>
<dbReference type="Pfam" id="PF02163">
    <property type="entry name" value="Peptidase_M50"/>
    <property type="match status" value="1"/>
</dbReference>
<comment type="cofactor">
    <cofactor evidence="1">
        <name>Zn(2+)</name>
        <dbReference type="ChEBI" id="CHEBI:29105"/>
    </cofactor>
</comment>
<comment type="similarity">
    <text evidence="3">Belongs to the peptidase M50B family.</text>
</comment>
<evidence type="ECO:0000256" key="12">
    <source>
        <dbReference type="SAM" id="Phobius"/>
    </source>
</evidence>
<dbReference type="GO" id="GO:0008237">
    <property type="term" value="F:metallopeptidase activity"/>
    <property type="evidence" value="ECO:0007669"/>
    <property type="project" value="UniProtKB-KW"/>
</dbReference>
<evidence type="ECO:0000256" key="8">
    <source>
        <dbReference type="ARBA" id="ARBA00022833"/>
    </source>
</evidence>
<dbReference type="Proteomes" id="UP000318288">
    <property type="component" value="Unassembled WGS sequence"/>
</dbReference>
<dbReference type="GO" id="GO:0046872">
    <property type="term" value="F:metal ion binding"/>
    <property type="evidence" value="ECO:0007669"/>
    <property type="project" value="UniProtKB-KW"/>
</dbReference>
<evidence type="ECO:0000256" key="10">
    <source>
        <dbReference type="ARBA" id="ARBA00023049"/>
    </source>
</evidence>
<comment type="subcellular location">
    <subcellularLocation>
        <location evidence="2">Membrane</location>
        <topology evidence="2">Multi-pass membrane protein</topology>
    </subcellularLocation>
</comment>
<proteinExistence type="inferred from homology"/>
<evidence type="ECO:0000256" key="4">
    <source>
        <dbReference type="ARBA" id="ARBA00022670"/>
    </source>
</evidence>
<keyword evidence="15" id="KW-1185">Reference proteome</keyword>
<evidence type="ECO:0000256" key="2">
    <source>
        <dbReference type="ARBA" id="ARBA00004141"/>
    </source>
</evidence>
<accession>A0A5C6FCV6</accession>
<dbReference type="GO" id="GO:0016020">
    <property type="term" value="C:membrane"/>
    <property type="evidence" value="ECO:0007669"/>
    <property type="project" value="UniProtKB-SubCell"/>
</dbReference>
<keyword evidence="9 12" id="KW-1133">Transmembrane helix</keyword>
<dbReference type="RefSeq" id="WP_146457152.1">
    <property type="nucleotide sequence ID" value="NZ_SJPW01000002.1"/>
</dbReference>
<dbReference type="OrthoDB" id="166377at2"/>
<evidence type="ECO:0000256" key="3">
    <source>
        <dbReference type="ARBA" id="ARBA00007931"/>
    </source>
</evidence>
<evidence type="ECO:0000256" key="11">
    <source>
        <dbReference type="ARBA" id="ARBA00023136"/>
    </source>
</evidence>
<dbReference type="GO" id="GO:0006508">
    <property type="term" value="P:proteolysis"/>
    <property type="evidence" value="ECO:0007669"/>
    <property type="project" value="UniProtKB-KW"/>
</dbReference>
<keyword evidence="6" id="KW-0479">Metal-binding</keyword>
<dbReference type="PANTHER" id="PTHR39188:SF3">
    <property type="entry name" value="STAGE IV SPORULATION PROTEIN FB"/>
    <property type="match status" value="1"/>
</dbReference>
<feature type="transmembrane region" description="Helical" evidence="12">
    <location>
        <begin position="172"/>
        <end position="197"/>
    </location>
</feature>
<comment type="caution">
    <text evidence="14">The sequence shown here is derived from an EMBL/GenBank/DDBJ whole genome shotgun (WGS) entry which is preliminary data.</text>
</comment>
<evidence type="ECO:0000256" key="7">
    <source>
        <dbReference type="ARBA" id="ARBA00022801"/>
    </source>
</evidence>
<evidence type="ECO:0000313" key="14">
    <source>
        <dbReference type="EMBL" id="TWU58467.1"/>
    </source>
</evidence>